<name>A0A4D7Z448_AGRTU</name>
<sequence>MYVASLAEKIPAQWPVLDFDLWTDDLTAICGRFHPRRRERRDRVRGGAMRFDAGGLAVAQVANDLDLIHRDPADIRVDQCDNLFLLLQLQGSCGIEQSGRQQRLHPGDCILVDAARPSTFHFDGAFSNHLSVHLPRQFLLSERTARIALTHKIGADDPMSAVLGGMVAKLLKTARSDGRAPQLRELLLNATRQAFAPTDGDDVFVRADTSEGRLEIVHALIDEHLTEDYLSAQWLADRVGVSLRTLQDDMQGQGTTVTGMIKLKRLHLARAKLEHLRGARHPGAIADVALSVGFNDISYFNRCFRRQFDCAPKDVASG</sequence>
<dbReference type="PROSITE" id="PS01124">
    <property type="entry name" value="HTH_ARAC_FAMILY_2"/>
    <property type="match status" value="1"/>
</dbReference>
<dbReference type="EMBL" id="CP039924">
    <property type="protein sequence ID" value="QCL97689.1"/>
    <property type="molecule type" value="Genomic_DNA"/>
</dbReference>
<dbReference type="Pfam" id="PF14525">
    <property type="entry name" value="AraC_binding_2"/>
    <property type="match status" value="1"/>
</dbReference>
<dbReference type="AlphaFoldDB" id="A0A4D7Z448"/>
<evidence type="ECO:0000256" key="1">
    <source>
        <dbReference type="ARBA" id="ARBA00023015"/>
    </source>
</evidence>
<evidence type="ECO:0000259" key="4">
    <source>
        <dbReference type="PROSITE" id="PS01124"/>
    </source>
</evidence>
<keyword evidence="5" id="KW-0614">Plasmid</keyword>
<proteinExistence type="predicted"/>
<dbReference type="Proteomes" id="UP000298649">
    <property type="component" value="Plasmid pAtCFBP7129a"/>
</dbReference>
<evidence type="ECO:0000313" key="6">
    <source>
        <dbReference type="Proteomes" id="UP000298649"/>
    </source>
</evidence>
<dbReference type="GO" id="GO:0003700">
    <property type="term" value="F:DNA-binding transcription factor activity"/>
    <property type="evidence" value="ECO:0007669"/>
    <property type="project" value="InterPro"/>
</dbReference>
<reference evidence="5 6" key="1">
    <citation type="submission" date="2019-04" db="EMBL/GenBank/DDBJ databases">
        <title>Complete genome sequence of Agrobacterium tumefaciens CFBP7129.</title>
        <authorList>
            <person name="Haryono M."/>
            <person name="Lin Y.-C."/>
            <person name="Lai E.-M."/>
            <person name="Kuo C.-H."/>
        </authorList>
    </citation>
    <scope>NUCLEOTIDE SEQUENCE [LARGE SCALE GENOMIC DNA]</scope>
    <source>
        <strain evidence="5 6">CFBP7129</strain>
        <plasmid evidence="6">patcfbp7129a</plasmid>
    </source>
</reference>
<dbReference type="SUPFAM" id="SSF46689">
    <property type="entry name" value="Homeodomain-like"/>
    <property type="match status" value="1"/>
</dbReference>
<keyword evidence="2" id="KW-0238">DNA-binding</keyword>
<dbReference type="InterPro" id="IPR018060">
    <property type="entry name" value="HTH_AraC"/>
</dbReference>
<dbReference type="PANTHER" id="PTHR46796">
    <property type="entry name" value="HTH-TYPE TRANSCRIPTIONAL ACTIVATOR RHAS-RELATED"/>
    <property type="match status" value="1"/>
</dbReference>
<keyword evidence="1" id="KW-0805">Transcription regulation</keyword>
<dbReference type="InterPro" id="IPR050204">
    <property type="entry name" value="AraC_XylS_family_regulators"/>
</dbReference>
<dbReference type="SMART" id="SM00342">
    <property type="entry name" value="HTH_ARAC"/>
    <property type="match status" value="1"/>
</dbReference>
<evidence type="ECO:0000313" key="5">
    <source>
        <dbReference type="EMBL" id="QCL97689.1"/>
    </source>
</evidence>
<feature type="domain" description="HTH araC/xylS-type" evidence="4">
    <location>
        <begin position="215"/>
        <end position="318"/>
    </location>
</feature>
<dbReference type="InterPro" id="IPR035418">
    <property type="entry name" value="AraC-bd_2"/>
</dbReference>
<dbReference type="PANTHER" id="PTHR46796:SF6">
    <property type="entry name" value="ARAC SUBFAMILY"/>
    <property type="match status" value="1"/>
</dbReference>
<evidence type="ECO:0000256" key="3">
    <source>
        <dbReference type="ARBA" id="ARBA00023163"/>
    </source>
</evidence>
<dbReference type="InterPro" id="IPR009057">
    <property type="entry name" value="Homeodomain-like_sf"/>
</dbReference>
<keyword evidence="3" id="KW-0804">Transcription</keyword>
<evidence type="ECO:0000256" key="2">
    <source>
        <dbReference type="ARBA" id="ARBA00023125"/>
    </source>
</evidence>
<dbReference type="GO" id="GO:0043565">
    <property type="term" value="F:sequence-specific DNA binding"/>
    <property type="evidence" value="ECO:0007669"/>
    <property type="project" value="InterPro"/>
</dbReference>
<dbReference type="Gene3D" id="1.10.10.60">
    <property type="entry name" value="Homeodomain-like"/>
    <property type="match status" value="1"/>
</dbReference>
<protein>
    <submittedName>
        <fullName evidence="5">Helix-turn-helix domain-containing protein</fullName>
    </submittedName>
</protein>
<organism evidence="5 6">
    <name type="scientific">Agrobacterium tumefaciens</name>
    <dbReference type="NCBI Taxonomy" id="358"/>
    <lineage>
        <taxon>Bacteria</taxon>
        <taxon>Pseudomonadati</taxon>
        <taxon>Pseudomonadota</taxon>
        <taxon>Alphaproteobacteria</taxon>
        <taxon>Hyphomicrobiales</taxon>
        <taxon>Rhizobiaceae</taxon>
        <taxon>Rhizobium/Agrobacterium group</taxon>
        <taxon>Agrobacterium</taxon>
        <taxon>Agrobacterium tumefaciens complex</taxon>
    </lineage>
</organism>
<dbReference type="RefSeq" id="WP_137006049.1">
    <property type="nucleotide sequence ID" value="NZ_CP039924.1"/>
</dbReference>
<geneLocation type="plasmid" evidence="6">
    <name>patcfbp7129a</name>
</geneLocation>
<dbReference type="Pfam" id="PF12833">
    <property type="entry name" value="HTH_18"/>
    <property type="match status" value="1"/>
</dbReference>
<gene>
    <name evidence="5" type="ORF">CFBP7129_26015</name>
</gene>
<accession>A0A4D7Z448</accession>